<dbReference type="EMBL" id="LRFG02000004">
    <property type="protein sequence ID" value="PCO04816.1"/>
    <property type="molecule type" value="Genomic_DNA"/>
</dbReference>
<dbReference type="Proteomes" id="UP000218427">
    <property type="component" value="Unassembled WGS sequence"/>
</dbReference>
<feature type="compositionally biased region" description="Low complexity" evidence="1">
    <location>
        <begin position="169"/>
        <end position="190"/>
    </location>
</feature>
<proteinExistence type="predicted"/>
<feature type="compositionally biased region" description="Polar residues" evidence="1">
    <location>
        <begin position="193"/>
        <end position="204"/>
    </location>
</feature>
<name>A0ABX4HXL5_9GAMM</name>
<evidence type="ECO:0000256" key="1">
    <source>
        <dbReference type="SAM" id="MobiDB-lite"/>
    </source>
</evidence>
<protein>
    <submittedName>
        <fullName evidence="2">Uncharacterized protein</fullName>
    </submittedName>
</protein>
<gene>
    <name evidence="2" type="ORF">AWR36_012535</name>
</gene>
<reference evidence="2" key="1">
    <citation type="submission" date="2017-08" db="EMBL/GenBank/DDBJ databases">
        <title>Microbulbifer marisrubri sp. nov., a halophilic alphaproteobacterium isolated from marine sediment of the Yellow Sea, China.</title>
        <authorList>
            <person name="Zhang G."/>
            <person name="Xiong Q."/>
        </authorList>
    </citation>
    <scope>NUCLEOTIDE SEQUENCE [LARGE SCALE GENOMIC DNA]</scope>
    <source>
        <strain evidence="2">WRN-8</strain>
    </source>
</reference>
<sequence>MTLATIACLGAMPGASAKETLEVLITTPDGQRHQSLQELGKAFDVYDSGAIAGPSSVREYSAIRCDSAWGAIKYRVPLASGPGYRLQAEGEQLRLQLLQHSVVSEDVNIAAMEVHCFDLGPKAVTHALGEVTLKRDNAQSQRLQLASGYMLEFRYHPDGSDMMTGEGIGVSAEAAAEGTEGTEGAVSGEASRQADSGTATREEG</sequence>
<keyword evidence="3" id="KW-1185">Reference proteome</keyword>
<accession>A0ABX4HXL5</accession>
<evidence type="ECO:0000313" key="3">
    <source>
        <dbReference type="Proteomes" id="UP000218427"/>
    </source>
</evidence>
<comment type="caution">
    <text evidence="2">The sequence shown here is derived from an EMBL/GenBank/DDBJ whole genome shotgun (WGS) entry which is preliminary data.</text>
</comment>
<feature type="region of interest" description="Disordered" evidence="1">
    <location>
        <begin position="169"/>
        <end position="204"/>
    </location>
</feature>
<evidence type="ECO:0000313" key="2">
    <source>
        <dbReference type="EMBL" id="PCO04816.1"/>
    </source>
</evidence>
<organism evidence="2 3">
    <name type="scientific">Microbulbifer flavimaris</name>
    <dbReference type="NCBI Taxonomy" id="1781068"/>
    <lineage>
        <taxon>Bacteria</taxon>
        <taxon>Pseudomonadati</taxon>
        <taxon>Pseudomonadota</taxon>
        <taxon>Gammaproteobacteria</taxon>
        <taxon>Cellvibrionales</taxon>
        <taxon>Microbulbiferaceae</taxon>
        <taxon>Microbulbifer</taxon>
    </lineage>
</organism>